<dbReference type="RefSeq" id="WP_119136911.1">
    <property type="nucleotide sequence ID" value="NZ_QXXQ01000044.1"/>
</dbReference>
<name>A0A398BH97_9RHOB</name>
<dbReference type="AlphaFoldDB" id="A0A398BH97"/>
<evidence type="ECO:0000256" key="1">
    <source>
        <dbReference type="SAM" id="MobiDB-lite"/>
    </source>
</evidence>
<accession>A0A398BH97</accession>
<gene>
    <name evidence="2" type="ORF">D2N39_22355</name>
</gene>
<evidence type="ECO:0000313" key="2">
    <source>
        <dbReference type="EMBL" id="RID89612.1"/>
    </source>
</evidence>
<comment type="caution">
    <text evidence="2">The sequence shown here is derived from an EMBL/GenBank/DDBJ whole genome shotgun (WGS) entry which is preliminary data.</text>
</comment>
<reference evidence="2 3" key="1">
    <citation type="submission" date="2018-09" db="EMBL/GenBank/DDBJ databases">
        <title>Gemmobacter lutimaris sp. nov., a marine bacterium isolated from tidal flat.</title>
        <authorList>
            <person name="Lee D.W."/>
            <person name="Yoo Y."/>
            <person name="Kim J.-J."/>
            <person name="Kim B.S."/>
        </authorList>
    </citation>
    <scope>NUCLEOTIDE SEQUENCE [LARGE SCALE GENOMIC DNA]</scope>
    <source>
        <strain evidence="2 3">YJ-T1-11</strain>
    </source>
</reference>
<evidence type="ECO:0000313" key="3">
    <source>
        <dbReference type="Proteomes" id="UP000266649"/>
    </source>
</evidence>
<feature type="region of interest" description="Disordered" evidence="1">
    <location>
        <begin position="76"/>
        <end position="105"/>
    </location>
</feature>
<proteinExistence type="predicted"/>
<dbReference type="Proteomes" id="UP000266649">
    <property type="component" value="Unassembled WGS sequence"/>
</dbReference>
<keyword evidence="3" id="KW-1185">Reference proteome</keyword>
<sequence>MAKDITTISKAIGGKTKQSLATYKAKHRKYSAASAERKKAAGMCRVSVWVPVWAAEILKGFAKRLCEGRAPDDIRGAQAGEGKIGGRGSIPPRPRRKRKTMPCDARQLDLFGPV</sequence>
<protein>
    <submittedName>
        <fullName evidence="2">Uncharacterized protein</fullName>
    </submittedName>
</protein>
<dbReference type="EMBL" id="QXXQ01000044">
    <property type="protein sequence ID" value="RID89612.1"/>
    <property type="molecule type" value="Genomic_DNA"/>
</dbReference>
<dbReference type="OrthoDB" id="9237521at2"/>
<organism evidence="2 3">
    <name type="scientific">Gemmobacter lutimaris</name>
    <dbReference type="NCBI Taxonomy" id="2306023"/>
    <lineage>
        <taxon>Bacteria</taxon>
        <taxon>Pseudomonadati</taxon>
        <taxon>Pseudomonadota</taxon>
        <taxon>Alphaproteobacteria</taxon>
        <taxon>Rhodobacterales</taxon>
        <taxon>Paracoccaceae</taxon>
        <taxon>Gemmobacter</taxon>
    </lineage>
</organism>